<protein>
    <submittedName>
        <fullName evidence="2">DUF2254 domain-containing protein</fullName>
    </submittedName>
</protein>
<evidence type="ECO:0000313" key="2">
    <source>
        <dbReference type="EMBL" id="XCG51035.1"/>
    </source>
</evidence>
<evidence type="ECO:0000256" key="1">
    <source>
        <dbReference type="SAM" id="Phobius"/>
    </source>
</evidence>
<proteinExistence type="predicted"/>
<feature type="transmembrane region" description="Helical" evidence="1">
    <location>
        <begin position="60"/>
        <end position="88"/>
    </location>
</feature>
<gene>
    <name evidence="2" type="ORF">ABVK50_11380</name>
</gene>
<feature type="transmembrane region" description="Helical" evidence="1">
    <location>
        <begin position="14"/>
        <end position="40"/>
    </location>
</feature>
<reference evidence="2" key="1">
    <citation type="submission" date="2024-06" db="EMBL/GenBank/DDBJ databases">
        <title>Mesorhizobium karijinii sp. nov., a symbiont of the iconic Swainsona formosa from arid Australia.</title>
        <authorList>
            <person name="Hill Y.J."/>
            <person name="Watkin E.L.J."/>
            <person name="O'Hara G.W."/>
            <person name="Terpolilli J."/>
            <person name="Tye M.L."/>
            <person name="Kohlmeier M.G."/>
        </authorList>
    </citation>
    <scope>NUCLEOTIDE SEQUENCE</scope>
    <source>
        <strain evidence="2">WSM2240</strain>
    </source>
</reference>
<organism evidence="2">
    <name type="scientific">Mesorhizobium sp. WSM2240</name>
    <dbReference type="NCBI Taxonomy" id="3228851"/>
    <lineage>
        <taxon>Bacteria</taxon>
        <taxon>Pseudomonadati</taxon>
        <taxon>Pseudomonadota</taxon>
        <taxon>Alphaproteobacteria</taxon>
        <taxon>Hyphomicrobiales</taxon>
        <taxon>Phyllobacteriaceae</taxon>
        <taxon>Mesorhizobium</taxon>
    </lineage>
</organism>
<keyword evidence="1" id="KW-1133">Transmembrane helix</keyword>
<feature type="transmembrane region" description="Helical" evidence="1">
    <location>
        <begin position="137"/>
        <end position="158"/>
    </location>
</feature>
<dbReference type="Pfam" id="PF10011">
    <property type="entry name" value="DUF2254"/>
    <property type="match status" value="1"/>
</dbReference>
<keyword evidence="1" id="KW-0472">Membrane</keyword>
<feature type="transmembrane region" description="Helical" evidence="1">
    <location>
        <begin position="109"/>
        <end position="131"/>
    </location>
</feature>
<name>A0AAU8CW07_9HYPH</name>
<dbReference type="AlphaFoldDB" id="A0AAU8CW07"/>
<dbReference type="RefSeq" id="WP_353641454.1">
    <property type="nucleotide sequence ID" value="NZ_CP159253.1"/>
</dbReference>
<keyword evidence="1" id="KW-0812">Transmembrane</keyword>
<dbReference type="InterPro" id="IPR018723">
    <property type="entry name" value="DUF2254_membrane"/>
</dbReference>
<sequence length="418" mass="44858">MSIKWFLFRRITRALWFLPALFSFFAVVVLGMSSLSSVFFPGPIGPENLPITISQDAIKTILNVLAASMLTVAVFALSTLVNLLANAAQTGSPRAVSLIVEDRRAQTSISIFIGAFLFSIVGIIGLFGEIYSTSGRLILFGATVLVVLAIVFALIRWIGQISVVGRVGETTDRVEKATRHALDRLGPTSLWGCCRASEPVGEFTVRAAQIGFVQHFDRQGLQKIAEENGIAIHVLARPGTYVDFETELARVDGGISEDCAVRLRDSFFVGAERTFEYDPGFGLTVLAEIGRRALSPAVNDPGTAMDVIATQTRVLGEWARASYGEETEAEYDRVSVRPIAPAELVAEAFDSLSRDACGSLDVTLALLRALGTLAKAAPADFRQPAQQLAQKIAARAETSMAFPADIAAIKAAASQVST</sequence>
<accession>A0AAU8CW07</accession>
<dbReference type="EMBL" id="CP159253">
    <property type="protein sequence ID" value="XCG51035.1"/>
    <property type="molecule type" value="Genomic_DNA"/>
</dbReference>